<dbReference type="Gene3D" id="2.10.25.10">
    <property type="entry name" value="Laminin"/>
    <property type="match status" value="3"/>
</dbReference>
<reference evidence="14 15" key="1">
    <citation type="submission" date="2018-11" db="EMBL/GenBank/DDBJ databases">
        <authorList>
            <consortium name="Pathogen Informatics"/>
        </authorList>
    </citation>
    <scope>NUCLEOTIDE SEQUENCE [LARGE SCALE GENOMIC DNA]</scope>
</reference>
<evidence type="ECO:0000256" key="8">
    <source>
        <dbReference type="ARBA" id="ARBA00023054"/>
    </source>
</evidence>
<sequence>MIYKRVCVPCNCNGKSDQCDPQTGHCLNCKHNTAGPHCDQCAPGYYLDPGSDSCQPCECPSLQNQHTNSCVAIPGNQESGGKPYACLDCENNTRGRFCESCAPFFYGNPLLGQPCRECDCGYAAIGCDPVTGACECGYYTAGPRCLECEPGSYGDPLIGEPCKRRCP</sequence>
<evidence type="ECO:0000256" key="6">
    <source>
        <dbReference type="ARBA" id="ARBA00022869"/>
    </source>
</evidence>
<dbReference type="AlphaFoldDB" id="A0A3P7MKX4"/>
<dbReference type="EMBL" id="UYRU01074123">
    <property type="protein sequence ID" value="VDN24253.1"/>
    <property type="molecule type" value="Genomic_DNA"/>
</dbReference>
<dbReference type="GO" id="GO:0005604">
    <property type="term" value="C:basement membrane"/>
    <property type="evidence" value="ECO:0007669"/>
    <property type="project" value="UniProtKB-SubCell"/>
</dbReference>
<keyword evidence="4" id="KW-0732">Signal</keyword>
<dbReference type="SMART" id="SM00180">
    <property type="entry name" value="EGF_Lam"/>
    <property type="match status" value="3"/>
</dbReference>
<dbReference type="InterPro" id="IPR002049">
    <property type="entry name" value="LE_dom"/>
</dbReference>
<evidence type="ECO:0000256" key="3">
    <source>
        <dbReference type="ARBA" id="ARBA00022530"/>
    </source>
</evidence>
<dbReference type="GO" id="GO:0009888">
    <property type="term" value="P:tissue development"/>
    <property type="evidence" value="ECO:0007669"/>
    <property type="project" value="TreeGrafter"/>
</dbReference>
<dbReference type="Proteomes" id="UP000281553">
    <property type="component" value="Unassembled WGS sequence"/>
</dbReference>
<evidence type="ECO:0000256" key="5">
    <source>
        <dbReference type="ARBA" id="ARBA00022737"/>
    </source>
</evidence>
<keyword evidence="8" id="KW-0175">Coiled coil</keyword>
<evidence type="ECO:0000259" key="13">
    <source>
        <dbReference type="PROSITE" id="PS50027"/>
    </source>
</evidence>
<evidence type="ECO:0000313" key="15">
    <source>
        <dbReference type="Proteomes" id="UP000281553"/>
    </source>
</evidence>
<feature type="domain" description="Laminin EGF-like" evidence="13">
    <location>
        <begin position="10"/>
        <end position="56"/>
    </location>
</feature>
<evidence type="ECO:0000256" key="1">
    <source>
        <dbReference type="ARBA" id="ARBA00004302"/>
    </source>
</evidence>
<evidence type="ECO:0000256" key="12">
    <source>
        <dbReference type="PROSITE-ProRule" id="PRU00460"/>
    </source>
</evidence>
<protein>
    <recommendedName>
        <fullName evidence="13">Laminin EGF-like domain-containing protein</fullName>
    </recommendedName>
</protein>
<dbReference type="CDD" id="cd00055">
    <property type="entry name" value="EGF_Lam"/>
    <property type="match status" value="2"/>
</dbReference>
<keyword evidence="15" id="KW-1185">Reference proteome</keyword>
<keyword evidence="6" id="KW-0084">Basement membrane</keyword>
<comment type="subcellular location">
    <subcellularLocation>
        <location evidence="1">Secreted</location>
        <location evidence="1">Extracellular space</location>
        <location evidence="1">Extracellular matrix</location>
        <location evidence="1">Basement membrane</location>
    </subcellularLocation>
</comment>
<dbReference type="GO" id="GO:0009887">
    <property type="term" value="P:animal organ morphogenesis"/>
    <property type="evidence" value="ECO:0007669"/>
    <property type="project" value="TreeGrafter"/>
</dbReference>
<keyword evidence="11 12" id="KW-0424">Laminin EGF-like domain</keyword>
<name>A0A3P7MKX4_DIBLA</name>
<evidence type="ECO:0000256" key="9">
    <source>
        <dbReference type="ARBA" id="ARBA00023157"/>
    </source>
</evidence>
<keyword evidence="5" id="KW-0677">Repeat</keyword>
<dbReference type="SUPFAM" id="SSF57196">
    <property type="entry name" value="EGF/Laminin"/>
    <property type="match status" value="2"/>
</dbReference>
<feature type="disulfide bond" evidence="12">
    <location>
        <begin position="148"/>
        <end position="162"/>
    </location>
</feature>
<dbReference type="Pfam" id="PF24973">
    <property type="entry name" value="EGF_LMN_ATRN"/>
    <property type="match status" value="1"/>
</dbReference>
<proteinExistence type="predicted"/>
<evidence type="ECO:0000256" key="7">
    <source>
        <dbReference type="ARBA" id="ARBA00022889"/>
    </source>
</evidence>
<keyword evidence="2" id="KW-0964">Secreted</keyword>
<evidence type="ECO:0000256" key="4">
    <source>
        <dbReference type="ARBA" id="ARBA00022729"/>
    </source>
</evidence>
<feature type="disulfide bond" evidence="12">
    <location>
        <begin position="136"/>
        <end position="145"/>
    </location>
</feature>
<dbReference type="PROSITE" id="PS01248">
    <property type="entry name" value="EGF_LAM_1"/>
    <property type="match status" value="2"/>
</dbReference>
<dbReference type="PROSITE" id="PS50027">
    <property type="entry name" value="EGF_LAM_2"/>
    <property type="match status" value="2"/>
</dbReference>
<evidence type="ECO:0000256" key="10">
    <source>
        <dbReference type="ARBA" id="ARBA00023180"/>
    </source>
</evidence>
<keyword evidence="7" id="KW-0130">Cell adhesion</keyword>
<feature type="domain" description="Laminin EGF-like" evidence="13">
    <location>
        <begin position="118"/>
        <end position="164"/>
    </location>
</feature>
<dbReference type="OrthoDB" id="10011303at2759"/>
<feature type="disulfide bond" evidence="12">
    <location>
        <begin position="29"/>
        <end position="38"/>
    </location>
</feature>
<evidence type="ECO:0000313" key="14">
    <source>
        <dbReference type="EMBL" id="VDN24253.1"/>
    </source>
</evidence>
<keyword evidence="3" id="KW-0272">Extracellular matrix</keyword>
<evidence type="ECO:0000256" key="2">
    <source>
        <dbReference type="ARBA" id="ARBA00022525"/>
    </source>
</evidence>
<comment type="caution">
    <text evidence="12">Lacks conserved residue(s) required for the propagation of feature annotation.</text>
</comment>
<dbReference type="PANTHER" id="PTHR10574">
    <property type="entry name" value="NETRIN/LAMININ-RELATED"/>
    <property type="match status" value="1"/>
</dbReference>
<dbReference type="InterPro" id="IPR056863">
    <property type="entry name" value="LMN_ATRN_NET-like_EGF"/>
</dbReference>
<gene>
    <name evidence="14" type="ORF">DILT_LOCUS14398</name>
</gene>
<accession>A0A3P7MKX4</accession>
<dbReference type="InterPro" id="IPR050440">
    <property type="entry name" value="Laminin/Netrin_ECM"/>
</dbReference>
<organism evidence="14 15">
    <name type="scientific">Dibothriocephalus latus</name>
    <name type="common">Fish tapeworm</name>
    <name type="synonym">Diphyllobothrium latum</name>
    <dbReference type="NCBI Taxonomy" id="60516"/>
    <lineage>
        <taxon>Eukaryota</taxon>
        <taxon>Metazoa</taxon>
        <taxon>Spiralia</taxon>
        <taxon>Lophotrochozoa</taxon>
        <taxon>Platyhelminthes</taxon>
        <taxon>Cestoda</taxon>
        <taxon>Eucestoda</taxon>
        <taxon>Diphyllobothriidea</taxon>
        <taxon>Diphyllobothriidae</taxon>
        <taxon>Dibothriocephalus</taxon>
    </lineage>
</organism>
<keyword evidence="9 12" id="KW-1015">Disulfide bond</keyword>
<evidence type="ECO:0000256" key="11">
    <source>
        <dbReference type="ARBA" id="ARBA00023292"/>
    </source>
</evidence>
<dbReference type="FunFam" id="2.10.25.10:FF:000065">
    <property type="entry name" value="Laminin subunit beta 1"/>
    <property type="match status" value="1"/>
</dbReference>
<dbReference type="PANTHER" id="PTHR10574:SF406">
    <property type="entry name" value="LAMININ SUBUNIT ALPHA 5"/>
    <property type="match status" value="1"/>
</dbReference>
<dbReference type="GO" id="GO:0007155">
    <property type="term" value="P:cell adhesion"/>
    <property type="evidence" value="ECO:0007669"/>
    <property type="project" value="UniProtKB-KW"/>
</dbReference>
<keyword evidence="10" id="KW-0325">Glycoprotein</keyword>
<dbReference type="Pfam" id="PF00053">
    <property type="entry name" value="EGF_laminin"/>
    <property type="match status" value="2"/>
</dbReference>